<feature type="coiled-coil region" evidence="1">
    <location>
        <begin position="76"/>
        <end position="112"/>
    </location>
</feature>
<keyword evidence="1" id="KW-0175">Coiled coil</keyword>
<evidence type="ECO:0000313" key="2">
    <source>
        <dbReference type="EMBL" id="KAJ8736794.1"/>
    </source>
</evidence>
<organism evidence="2 3">
    <name type="scientific">Mythimna separata</name>
    <name type="common">Oriental armyworm</name>
    <name type="synonym">Pseudaletia separata</name>
    <dbReference type="NCBI Taxonomy" id="271217"/>
    <lineage>
        <taxon>Eukaryota</taxon>
        <taxon>Metazoa</taxon>
        <taxon>Ecdysozoa</taxon>
        <taxon>Arthropoda</taxon>
        <taxon>Hexapoda</taxon>
        <taxon>Insecta</taxon>
        <taxon>Pterygota</taxon>
        <taxon>Neoptera</taxon>
        <taxon>Endopterygota</taxon>
        <taxon>Lepidoptera</taxon>
        <taxon>Glossata</taxon>
        <taxon>Ditrysia</taxon>
        <taxon>Noctuoidea</taxon>
        <taxon>Noctuidae</taxon>
        <taxon>Noctuinae</taxon>
        <taxon>Hadenini</taxon>
        <taxon>Mythimna</taxon>
    </lineage>
</organism>
<dbReference type="EMBL" id="JARGEI010000001">
    <property type="protein sequence ID" value="KAJ8736794.1"/>
    <property type="molecule type" value="Genomic_DNA"/>
</dbReference>
<sequence>MTDSSSFTSLFALVDSHLSKCNLNDSPSENARVGSLPMPMLNLPRGLSDTRLTSPPQRLPIPTFSLSESPIANVLSEQLSNMLKAKELKKQQEMEEEKLQEQMKRMAIEEKDCVIDLMKAVQKPGQPEPQHEKQVISPSSSFESLVLDYKEFVNNSANRTQSVENLNPPPEPEPLLPITTDMSYILKQKIKMGKCSPFGKVLTSRLRPVAAPYLREKVPSTIVRFDFSTKSPCDLIKEKLKRKPVHTSSNTYHDFF</sequence>
<dbReference type="Proteomes" id="UP001231518">
    <property type="component" value="Chromosome 1"/>
</dbReference>
<keyword evidence="3" id="KW-1185">Reference proteome</keyword>
<evidence type="ECO:0000313" key="3">
    <source>
        <dbReference type="Proteomes" id="UP001231518"/>
    </source>
</evidence>
<reference evidence="2" key="1">
    <citation type="submission" date="2023-03" db="EMBL/GenBank/DDBJ databases">
        <title>Chromosome-level genomes of two armyworms, Mythimna separata and Mythimna loreyi, provide insights into the biosynthesis and reception of sex pheromones.</title>
        <authorList>
            <person name="Zhao H."/>
        </authorList>
    </citation>
    <scope>NUCLEOTIDE SEQUENCE</scope>
    <source>
        <strain evidence="2">BeijingLab</strain>
        <tissue evidence="2">Pupa</tissue>
    </source>
</reference>
<accession>A0AAD8E0S1</accession>
<name>A0AAD8E0S1_MYTSE</name>
<comment type="caution">
    <text evidence="2">The sequence shown here is derived from an EMBL/GenBank/DDBJ whole genome shotgun (WGS) entry which is preliminary data.</text>
</comment>
<dbReference type="AlphaFoldDB" id="A0AAD8E0S1"/>
<proteinExistence type="predicted"/>
<protein>
    <submittedName>
        <fullName evidence="2">Uncharacterized protein</fullName>
    </submittedName>
</protein>
<evidence type="ECO:0000256" key="1">
    <source>
        <dbReference type="SAM" id="Coils"/>
    </source>
</evidence>
<gene>
    <name evidence="2" type="ORF">PYW07_000065</name>
</gene>